<dbReference type="EMBL" id="FMHG01000001">
    <property type="protein sequence ID" value="SCJ61607.1"/>
    <property type="molecule type" value="Genomic_DNA"/>
</dbReference>
<organism evidence="1">
    <name type="scientific">uncultured Anaerotruncus sp</name>
    <dbReference type="NCBI Taxonomy" id="905011"/>
    <lineage>
        <taxon>Bacteria</taxon>
        <taxon>Bacillati</taxon>
        <taxon>Bacillota</taxon>
        <taxon>Clostridia</taxon>
        <taxon>Eubacteriales</taxon>
        <taxon>Oscillospiraceae</taxon>
        <taxon>Anaerotruncus</taxon>
        <taxon>environmental samples</taxon>
    </lineage>
</organism>
<protein>
    <submittedName>
        <fullName evidence="1">Uncharacterized protein</fullName>
    </submittedName>
</protein>
<proteinExistence type="predicted"/>
<reference evidence="1" key="1">
    <citation type="submission" date="2015-09" db="EMBL/GenBank/DDBJ databases">
        <authorList>
            <consortium name="Pathogen Informatics"/>
        </authorList>
    </citation>
    <scope>NUCLEOTIDE SEQUENCE</scope>
    <source>
        <strain evidence="1">2789STDY5834896</strain>
    </source>
</reference>
<accession>A0A1C6HVG1</accession>
<name>A0A1C6HVG1_9FIRM</name>
<evidence type="ECO:0000313" key="1">
    <source>
        <dbReference type="EMBL" id="SCJ61607.1"/>
    </source>
</evidence>
<dbReference type="AlphaFoldDB" id="A0A1C6HVG1"/>
<gene>
    <name evidence="1" type="ORF">SAMEA3545359_01072</name>
</gene>
<sequence length="69" mass="7709">MWNEEQMEGMPPDQWILWGKRGRPLVTNGQNGYNISEVSGRTPAGPVYAVSAPVQALPYIVTIERKILP</sequence>